<accession>A0A7T3BLQ2</accession>
<evidence type="ECO:0000256" key="3">
    <source>
        <dbReference type="ARBA" id="ARBA00022448"/>
    </source>
</evidence>
<keyword evidence="4" id="KW-1003">Cell membrane</keyword>
<evidence type="ECO:0000256" key="7">
    <source>
        <dbReference type="ARBA" id="ARBA00022989"/>
    </source>
</evidence>
<dbReference type="FunFam" id="2.40.30.170:FF:000003">
    <property type="entry name" value="Multidrug resistance protein A"/>
    <property type="match status" value="1"/>
</dbReference>
<dbReference type="Pfam" id="PF25963">
    <property type="entry name" value="Beta-barrel_AAEA"/>
    <property type="match status" value="1"/>
</dbReference>
<comment type="similarity">
    <text evidence="2">Belongs to the membrane fusion protein (MFP) (TC 8.A.1) family.</text>
</comment>
<protein>
    <submittedName>
        <fullName evidence="12">HlyD family efflux transporter periplasmic adaptor subunit</fullName>
    </submittedName>
</protein>
<dbReference type="SUPFAM" id="SSF111369">
    <property type="entry name" value="HlyD-like secretion proteins"/>
    <property type="match status" value="2"/>
</dbReference>
<dbReference type="Gene3D" id="2.40.30.170">
    <property type="match status" value="1"/>
</dbReference>
<feature type="domain" description="Multidrug export protein EmrA/FarA alpha-helical hairpin" evidence="10">
    <location>
        <begin position="100"/>
        <end position="220"/>
    </location>
</feature>
<reference evidence="12 13" key="1">
    <citation type="submission" date="2020-12" db="EMBL/GenBank/DDBJ databases">
        <title>FDA dAtabase for Regulatory Grade micrObial Sequences (FDA-ARGOS): Supporting development and validation of Infectious Disease Dx tests.</title>
        <authorList>
            <person name="Sproer C."/>
            <person name="Gronow S."/>
            <person name="Severitt S."/>
            <person name="Schroder I."/>
            <person name="Tallon L."/>
            <person name="Sadzewicz L."/>
            <person name="Zhao X."/>
            <person name="Boylan J."/>
            <person name="Ott S."/>
            <person name="Bowen H."/>
            <person name="Vavikolanu K."/>
            <person name="Mehta A."/>
            <person name="Aluvathingal J."/>
            <person name="Nadendla S."/>
            <person name="Lowell S."/>
            <person name="Myers T."/>
            <person name="Yan Y."/>
            <person name="Sichtig H."/>
        </authorList>
    </citation>
    <scope>NUCLEOTIDE SEQUENCE [LARGE SCALE GENOMIC DNA]</scope>
    <source>
        <strain evidence="12 13">FDAARGOS_871</strain>
    </source>
</reference>
<evidence type="ECO:0000313" key="13">
    <source>
        <dbReference type="Proteomes" id="UP000594865"/>
    </source>
</evidence>
<keyword evidence="6 9" id="KW-0812">Transmembrane</keyword>
<dbReference type="InterPro" id="IPR050739">
    <property type="entry name" value="MFP"/>
</dbReference>
<dbReference type="Gene3D" id="1.10.287.470">
    <property type="entry name" value="Helix hairpin bin"/>
    <property type="match status" value="1"/>
</dbReference>
<evidence type="ECO:0000256" key="5">
    <source>
        <dbReference type="ARBA" id="ARBA00022519"/>
    </source>
</evidence>
<evidence type="ECO:0000256" key="4">
    <source>
        <dbReference type="ARBA" id="ARBA00022475"/>
    </source>
</evidence>
<sequence>MATHADETTIQNRQEADSAKVKRKRRLLVLTLLFALAAVAAVSAFFLWWQHEEETEDAYVAGRVVQITPQTGGTVRKVLHDDTDVVKKGDVLAVLDDGNYVLAYERAKNELIQAVRQNRQQNAATSQAGAQVALRRADLARAQDDLRRRSALAESGAVSAEELAHARAAVSQAQAAVKAALAEESSARAALGGQVALREQPVVQTAVSRLKDAWLNLQRTQIRAPVDGQVAKRSVQVGQQVAAGAPLMAVVPLSDVWVDANFKETQLRRMKIGQPVELVSDLYGKQTVYRGRVAGFSAGTGSAFSLIPAQNATGNWIKVVQRVPVRIELNREDVDRHPLRIGLSMTVKVDISAAGAPISKTPDAVLPETEGTDWSEADRLVDEILEQYAH</sequence>
<dbReference type="RefSeq" id="WP_111726186.1">
    <property type="nucleotide sequence ID" value="NZ_CAUJPM010000005.1"/>
</dbReference>
<organism evidence="12 13">
    <name type="scientific">Neisseria cinerea</name>
    <dbReference type="NCBI Taxonomy" id="483"/>
    <lineage>
        <taxon>Bacteria</taxon>
        <taxon>Pseudomonadati</taxon>
        <taxon>Pseudomonadota</taxon>
        <taxon>Betaproteobacteria</taxon>
        <taxon>Neisseriales</taxon>
        <taxon>Neisseriaceae</taxon>
        <taxon>Neisseria</taxon>
    </lineage>
</organism>
<keyword evidence="8 9" id="KW-0472">Membrane</keyword>
<feature type="domain" description="p-hydroxybenzoic acid efflux pump subunit AaeA-like beta-barrel" evidence="11">
    <location>
        <begin position="257"/>
        <end position="349"/>
    </location>
</feature>
<keyword evidence="7 9" id="KW-1133">Transmembrane helix</keyword>
<evidence type="ECO:0000259" key="11">
    <source>
        <dbReference type="Pfam" id="PF25963"/>
    </source>
</evidence>
<dbReference type="GO" id="GO:0005886">
    <property type="term" value="C:plasma membrane"/>
    <property type="evidence" value="ECO:0007669"/>
    <property type="project" value="UniProtKB-SubCell"/>
</dbReference>
<evidence type="ECO:0000256" key="1">
    <source>
        <dbReference type="ARBA" id="ARBA00004377"/>
    </source>
</evidence>
<evidence type="ECO:0000256" key="2">
    <source>
        <dbReference type="ARBA" id="ARBA00009477"/>
    </source>
</evidence>
<dbReference type="Pfam" id="PF25885">
    <property type="entry name" value="HH_EMRA"/>
    <property type="match status" value="1"/>
</dbReference>
<dbReference type="GO" id="GO:0046677">
    <property type="term" value="P:response to antibiotic"/>
    <property type="evidence" value="ECO:0007669"/>
    <property type="project" value="UniProtKB-ARBA"/>
</dbReference>
<evidence type="ECO:0000313" key="12">
    <source>
        <dbReference type="EMBL" id="QPT37897.1"/>
    </source>
</evidence>
<evidence type="ECO:0000256" key="8">
    <source>
        <dbReference type="ARBA" id="ARBA00023136"/>
    </source>
</evidence>
<name>A0A7T3BLQ2_NEICI</name>
<comment type="subcellular location">
    <subcellularLocation>
        <location evidence="1">Cell inner membrane</location>
        <topology evidence="1">Single-pass membrane protein</topology>
    </subcellularLocation>
</comment>
<dbReference type="GeneID" id="84020419"/>
<dbReference type="Proteomes" id="UP000594865">
    <property type="component" value="Chromosome"/>
</dbReference>
<evidence type="ECO:0000259" key="10">
    <source>
        <dbReference type="Pfam" id="PF25885"/>
    </source>
</evidence>
<feature type="transmembrane region" description="Helical" evidence="9">
    <location>
        <begin position="27"/>
        <end position="49"/>
    </location>
</feature>
<dbReference type="InterPro" id="IPR058633">
    <property type="entry name" value="EmrA/FarA_HH"/>
</dbReference>
<evidence type="ECO:0000256" key="9">
    <source>
        <dbReference type="SAM" id="Phobius"/>
    </source>
</evidence>
<keyword evidence="13" id="KW-1185">Reference proteome</keyword>
<proteinExistence type="inferred from homology"/>
<keyword evidence="5" id="KW-0997">Cell inner membrane</keyword>
<dbReference type="GO" id="GO:0015721">
    <property type="term" value="P:bile acid and bile salt transport"/>
    <property type="evidence" value="ECO:0007669"/>
    <property type="project" value="UniProtKB-ARBA"/>
</dbReference>
<dbReference type="InterPro" id="IPR058634">
    <property type="entry name" value="AaeA-lik-b-barrel"/>
</dbReference>
<dbReference type="EMBL" id="CP065726">
    <property type="protein sequence ID" value="QPT37897.1"/>
    <property type="molecule type" value="Genomic_DNA"/>
</dbReference>
<dbReference type="PANTHER" id="PTHR30386">
    <property type="entry name" value="MEMBRANE FUSION SUBUNIT OF EMRAB-TOLC MULTIDRUG EFFLUX PUMP"/>
    <property type="match status" value="1"/>
</dbReference>
<gene>
    <name evidence="12" type="ORF">I6G28_08390</name>
</gene>
<dbReference type="PANTHER" id="PTHR30386:SF19">
    <property type="entry name" value="MULTIDRUG EXPORT PROTEIN EMRA-RELATED"/>
    <property type="match status" value="1"/>
</dbReference>
<evidence type="ECO:0000256" key="6">
    <source>
        <dbReference type="ARBA" id="ARBA00022692"/>
    </source>
</evidence>
<dbReference type="GO" id="GO:1990961">
    <property type="term" value="P:xenobiotic detoxification by transmembrane export across the plasma membrane"/>
    <property type="evidence" value="ECO:0007669"/>
    <property type="project" value="UniProtKB-ARBA"/>
</dbReference>
<dbReference type="AlphaFoldDB" id="A0A7T3BLQ2"/>
<keyword evidence="3" id="KW-0813">Transport</keyword>